<evidence type="ECO:0000313" key="2">
    <source>
        <dbReference type="EnsemblFungi" id="EJT69690"/>
    </source>
</evidence>
<dbReference type="EnsemblFungi" id="EJT69690">
    <property type="protein sequence ID" value="EJT69690"/>
    <property type="gene ID" value="GGTG_12573"/>
</dbReference>
<gene>
    <name evidence="2" type="primary">20353031</name>
    <name evidence="1" type="ORF">GGTG_12573</name>
</gene>
<dbReference type="VEuPathDB" id="FungiDB:GGTG_12573"/>
<name>J3PGE8_GAET3</name>
<protein>
    <recommendedName>
        <fullName evidence="4">F-box domain-containing protein</fullName>
    </recommendedName>
</protein>
<dbReference type="AlphaFoldDB" id="J3PGE8"/>
<dbReference type="RefSeq" id="XP_009228738.1">
    <property type="nucleotide sequence ID" value="XM_009230474.1"/>
</dbReference>
<proteinExistence type="predicted"/>
<keyword evidence="3" id="KW-1185">Reference proteome</keyword>
<evidence type="ECO:0008006" key="4">
    <source>
        <dbReference type="Google" id="ProtNLM"/>
    </source>
</evidence>
<reference evidence="1" key="3">
    <citation type="submission" date="2010-09" db="EMBL/GenBank/DDBJ databases">
        <title>Annotation of Gaeumannomyces graminis var. tritici R3-111a-1.</title>
        <authorList>
            <consortium name="The Broad Institute Genome Sequencing Platform"/>
            <person name="Ma L.-J."/>
            <person name="Dead R."/>
            <person name="Young S.K."/>
            <person name="Zeng Q."/>
            <person name="Gargeya S."/>
            <person name="Fitzgerald M."/>
            <person name="Haas B."/>
            <person name="Abouelleil A."/>
            <person name="Alvarado L."/>
            <person name="Arachchi H.M."/>
            <person name="Berlin A."/>
            <person name="Brown A."/>
            <person name="Chapman S.B."/>
            <person name="Chen Z."/>
            <person name="Dunbar C."/>
            <person name="Freedman E."/>
            <person name="Gearin G."/>
            <person name="Gellesch M."/>
            <person name="Goldberg J."/>
            <person name="Griggs A."/>
            <person name="Gujja S."/>
            <person name="Heiman D."/>
            <person name="Howarth C."/>
            <person name="Larson L."/>
            <person name="Lui A."/>
            <person name="MacDonald P.J.P."/>
            <person name="Mehta T."/>
            <person name="Montmayeur A."/>
            <person name="Murphy C."/>
            <person name="Neiman D."/>
            <person name="Pearson M."/>
            <person name="Priest M."/>
            <person name="Roberts A."/>
            <person name="Saif S."/>
            <person name="Shea T."/>
            <person name="Shenoy N."/>
            <person name="Sisk P."/>
            <person name="Stolte C."/>
            <person name="Sykes S."/>
            <person name="Yandava C."/>
            <person name="Wortman J."/>
            <person name="Nusbaum C."/>
            <person name="Birren B."/>
        </authorList>
    </citation>
    <scope>NUCLEOTIDE SEQUENCE</scope>
    <source>
        <strain evidence="1">R3-111a-1</strain>
    </source>
</reference>
<evidence type="ECO:0000313" key="3">
    <source>
        <dbReference type="Proteomes" id="UP000006039"/>
    </source>
</evidence>
<dbReference type="HOGENOM" id="CLU_562641_0_0_1"/>
<dbReference type="STRING" id="644352.J3PGE8"/>
<reference evidence="3" key="1">
    <citation type="submission" date="2010-07" db="EMBL/GenBank/DDBJ databases">
        <title>The genome sequence of Gaeumannomyces graminis var. tritici strain R3-111a-1.</title>
        <authorList>
            <consortium name="The Broad Institute Genome Sequencing Platform"/>
            <person name="Ma L.-J."/>
            <person name="Dead R."/>
            <person name="Young S."/>
            <person name="Zeng Q."/>
            <person name="Koehrsen M."/>
            <person name="Alvarado L."/>
            <person name="Berlin A."/>
            <person name="Chapman S.B."/>
            <person name="Chen Z."/>
            <person name="Freedman E."/>
            <person name="Gellesch M."/>
            <person name="Goldberg J."/>
            <person name="Griggs A."/>
            <person name="Gujja S."/>
            <person name="Heilman E.R."/>
            <person name="Heiman D."/>
            <person name="Hepburn T."/>
            <person name="Howarth C."/>
            <person name="Jen D."/>
            <person name="Larson L."/>
            <person name="Mehta T."/>
            <person name="Neiman D."/>
            <person name="Pearson M."/>
            <person name="Roberts A."/>
            <person name="Saif S."/>
            <person name="Shea T."/>
            <person name="Shenoy N."/>
            <person name="Sisk P."/>
            <person name="Stolte C."/>
            <person name="Sykes S."/>
            <person name="Walk T."/>
            <person name="White J."/>
            <person name="Yandava C."/>
            <person name="Haas B."/>
            <person name="Nusbaum C."/>
            <person name="Birren B."/>
        </authorList>
    </citation>
    <scope>NUCLEOTIDE SEQUENCE [LARGE SCALE GENOMIC DNA]</scope>
    <source>
        <strain evidence="3">R3-111a-1</strain>
    </source>
</reference>
<dbReference type="GeneID" id="20353031"/>
<organism evidence="1">
    <name type="scientific">Gaeumannomyces tritici (strain R3-111a-1)</name>
    <name type="common">Wheat and barley take-all root rot fungus</name>
    <name type="synonym">Gaeumannomyces graminis var. tritici</name>
    <dbReference type="NCBI Taxonomy" id="644352"/>
    <lineage>
        <taxon>Eukaryota</taxon>
        <taxon>Fungi</taxon>
        <taxon>Dikarya</taxon>
        <taxon>Ascomycota</taxon>
        <taxon>Pezizomycotina</taxon>
        <taxon>Sordariomycetes</taxon>
        <taxon>Sordariomycetidae</taxon>
        <taxon>Magnaporthales</taxon>
        <taxon>Magnaporthaceae</taxon>
        <taxon>Gaeumannomyces</taxon>
    </lineage>
</organism>
<evidence type="ECO:0000313" key="1">
    <source>
        <dbReference type="EMBL" id="EJT69690.1"/>
    </source>
</evidence>
<dbReference type="EMBL" id="GL385403">
    <property type="protein sequence ID" value="EJT69690.1"/>
    <property type="molecule type" value="Genomic_DNA"/>
</dbReference>
<dbReference type="Proteomes" id="UP000006039">
    <property type="component" value="Unassembled WGS sequence"/>
</dbReference>
<dbReference type="OrthoDB" id="10638434at2759"/>
<sequence>MDTADYLWLEALPAELMVEIASYLEGSNLVAFRHASSQLSTASSGVLNDHFFGCLTTDLTRRSLSRLFGAARSEGYRRRARALRIAPWACPPSRRMYLNDRPHDWARDAATGRLNLATPTGRAVLACMRDGLPACRSFAVSDSGWLDPDLLPSSDGDDGPHLYPTDALALVAALAGDPANPAPVEALDVSLYGSGGIREDLLDPEALRRADWSALETLRFDVSDMAAGPHPPAGPSGGAAVLQPFIHGLLSSAPNLQTVTIGGTRSVITYCLLLLSEQKRAIRHMTITGRPGRLTSVTPAALCSWIDSNLGDAGGGGEKLESLEFERIFLDSNNTADGANPWPEVISRVHAAFPNLKRFKIMECGATAGLKLAFVCPLLQSLTDRLGPAAPGCPDDGGGGLYHVRCCAAISDEYGGAFRLVSAPSLNRDLLEHSGSITSAFHDTGVEYKLGPSGTAEGMRRALDDIAQGMMLYSPGNAVQCPGRQAPTSGEA</sequence>
<reference evidence="2" key="4">
    <citation type="journal article" date="2015" name="G3 (Bethesda)">
        <title>Genome sequences of three phytopathogenic species of the Magnaporthaceae family of fungi.</title>
        <authorList>
            <person name="Okagaki L.H."/>
            <person name="Nunes C.C."/>
            <person name="Sailsbery J."/>
            <person name="Clay B."/>
            <person name="Brown D."/>
            <person name="John T."/>
            <person name="Oh Y."/>
            <person name="Young N."/>
            <person name="Fitzgerald M."/>
            <person name="Haas B.J."/>
            <person name="Zeng Q."/>
            <person name="Young S."/>
            <person name="Adiconis X."/>
            <person name="Fan L."/>
            <person name="Levin J.Z."/>
            <person name="Mitchell T.K."/>
            <person name="Okubara P.A."/>
            <person name="Farman M.L."/>
            <person name="Kohn L.M."/>
            <person name="Birren B."/>
            <person name="Ma L.-J."/>
            <person name="Dean R.A."/>
        </authorList>
    </citation>
    <scope>NUCLEOTIDE SEQUENCE</scope>
    <source>
        <strain evidence="2">R3-111a-1</strain>
    </source>
</reference>
<dbReference type="eggNOG" id="ENOG502RNB8">
    <property type="taxonomic scope" value="Eukaryota"/>
</dbReference>
<accession>J3PGE8</accession>
<reference evidence="2" key="5">
    <citation type="submission" date="2018-04" db="UniProtKB">
        <authorList>
            <consortium name="EnsemblFungi"/>
        </authorList>
    </citation>
    <scope>IDENTIFICATION</scope>
    <source>
        <strain evidence="2">R3-111a-1</strain>
    </source>
</reference>
<reference evidence="1" key="2">
    <citation type="submission" date="2010-07" db="EMBL/GenBank/DDBJ databases">
        <authorList>
            <consortium name="The Broad Institute Genome Sequencing Platform"/>
            <consortium name="Broad Institute Genome Sequencing Center for Infectious Disease"/>
            <person name="Ma L.-J."/>
            <person name="Dead R."/>
            <person name="Young S."/>
            <person name="Zeng Q."/>
            <person name="Koehrsen M."/>
            <person name="Alvarado L."/>
            <person name="Berlin A."/>
            <person name="Chapman S.B."/>
            <person name="Chen Z."/>
            <person name="Freedman E."/>
            <person name="Gellesch M."/>
            <person name="Goldberg J."/>
            <person name="Griggs A."/>
            <person name="Gujja S."/>
            <person name="Heilman E.R."/>
            <person name="Heiman D."/>
            <person name="Hepburn T."/>
            <person name="Howarth C."/>
            <person name="Jen D."/>
            <person name="Larson L."/>
            <person name="Mehta T."/>
            <person name="Neiman D."/>
            <person name="Pearson M."/>
            <person name="Roberts A."/>
            <person name="Saif S."/>
            <person name="Shea T."/>
            <person name="Shenoy N."/>
            <person name="Sisk P."/>
            <person name="Stolte C."/>
            <person name="Sykes S."/>
            <person name="Walk T."/>
            <person name="White J."/>
            <person name="Yandava C."/>
            <person name="Haas B."/>
            <person name="Nusbaum C."/>
            <person name="Birren B."/>
        </authorList>
    </citation>
    <scope>NUCLEOTIDE SEQUENCE</scope>
    <source>
        <strain evidence="1">R3-111a-1</strain>
    </source>
</reference>